<evidence type="ECO:0000313" key="3">
    <source>
        <dbReference type="EMBL" id="KAF5363988.1"/>
    </source>
</evidence>
<evidence type="ECO:0008006" key="5">
    <source>
        <dbReference type="Google" id="ProtNLM"/>
    </source>
</evidence>
<dbReference type="PANTHER" id="PTHR31735">
    <property type="entry name" value="VACUOLAR MEMBRANE PROTEIN YPL162C"/>
    <property type="match status" value="1"/>
</dbReference>
<dbReference type="EMBL" id="JAACJO010000001">
    <property type="protein sequence ID" value="KAF5363988.1"/>
    <property type="molecule type" value="Genomic_DNA"/>
</dbReference>
<feature type="transmembrane region" description="Helical" evidence="2">
    <location>
        <begin position="151"/>
        <end position="173"/>
    </location>
</feature>
<reference evidence="3 4" key="1">
    <citation type="journal article" date="2020" name="ISME J.">
        <title>Uncovering the hidden diversity of litter-decomposition mechanisms in mushroom-forming fungi.</title>
        <authorList>
            <person name="Floudas D."/>
            <person name="Bentzer J."/>
            <person name="Ahren D."/>
            <person name="Johansson T."/>
            <person name="Persson P."/>
            <person name="Tunlid A."/>
        </authorList>
    </citation>
    <scope>NUCLEOTIDE SEQUENCE [LARGE SCALE GENOMIC DNA]</scope>
    <source>
        <strain evidence="3 4">CBS 146.42</strain>
    </source>
</reference>
<comment type="caution">
    <text evidence="3">The sequence shown here is derived from an EMBL/GenBank/DDBJ whole genome shotgun (WGS) entry which is preliminary data.</text>
</comment>
<keyword evidence="2" id="KW-0812">Transmembrane</keyword>
<feature type="region of interest" description="Disordered" evidence="1">
    <location>
        <begin position="232"/>
        <end position="410"/>
    </location>
</feature>
<feature type="compositionally biased region" description="Basic and acidic residues" evidence="1">
    <location>
        <begin position="275"/>
        <end position="291"/>
    </location>
</feature>
<feature type="transmembrane region" description="Helical" evidence="2">
    <location>
        <begin position="25"/>
        <end position="46"/>
    </location>
</feature>
<organism evidence="3 4">
    <name type="scientific">Leucocoprinus leucothites</name>
    <dbReference type="NCBI Taxonomy" id="201217"/>
    <lineage>
        <taxon>Eukaryota</taxon>
        <taxon>Fungi</taxon>
        <taxon>Dikarya</taxon>
        <taxon>Basidiomycota</taxon>
        <taxon>Agaricomycotina</taxon>
        <taxon>Agaricomycetes</taxon>
        <taxon>Agaricomycetidae</taxon>
        <taxon>Agaricales</taxon>
        <taxon>Agaricineae</taxon>
        <taxon>Agaricaceae</taxon>
        <taxon>Leucocoprinus</taxon>
    </lineage>
</organism>
<name>A0A8H5GFE5_9AGAR</name>
<dbReference type="OrthoDB" id="431202at2759"/>
<accession>A0A8H5GFE5</accession>
<dbReference type="AlphaFoldDB" id="A0A8H5GFE5"/>
<feature type="compositionally biased region" description="Acidic residues" evidence="1">
    <location>
        <begin position="397"/>
        <end position="408"/>
    </location>
</feature>
<dbReference type="PANTHER" id="PTHR31735:SF1">
    <property type="entry name" value="VACUOLAR MEMBRANE PROTEIN YPL162C"/>
    <property type="match status" value="1"/>
</dbReference>
<feature type="compositionally biased region" description="Low complexity" evidence="1">
    <location>
        <begin position="306"/>
        <end position="322"/>
    </location>
</feature>
<proteinExistence type="predicted"/>
<gene>
    <name evidence="3" type="ORF">D9756_000252</name>
</gene>
<dbReference type="Proteomes" id="UP000559027">
    <property type="component" value="Unassembled WGS sequence"/>
</dbReference>
<keyword evidence="2" id="KW-1133">Transmembrane helix</keyword>
<dbReference type="InterPro" id="IPR022127">
    <property type="entry name" value="STIMATE/YPL162C"/>
</dbReference>
<evidence type="ECO:0000313" key="4">
    <source>
        <dbReference type="Proteomes" id="UP000559027"/>
    </source>
</evidence>
<feature type="transmembrane region" description="Helical" evidence="2">
    <location>
        <begin position="193"/>
        <end position="215"/>
    </location>
</feature>
<feature type="compositionally biased region" description="Basic and acidic residues" evidence="1">
    <location>
        <begin position="256"/>
        <end position="266"/>
    </location>
</feature>
<dbReference type="Pfam" id="PF12400">
    <property type="entry name" value="STIMATE"/>
    <property type="match status" value="1"/>
</dbReference>
<feature type="transmembrane region" description="Helical" evidence="2">
    <location>
        <begin position="98"/>
        <end position="121"/>
    </location>
</feature>
<dbReference type="GO" id="GO:0016020">
    <property type="term" value="C:membrane"/>
    <property type="evidence" value="ECO:0007669"/>
    <property type="project" value="TreeGrafter"/>
</dbReference>
<protein>
    <recommendedName>
        <fullName evidence="5">Vacuolar membrane protein</fullName>
    </recommendedName>
</protein>
<sequence length="445" mass="49322">MSSSDATPAGILDEYPDVDNRSCQLFGPIALIVQGLMGVLVILSLVYKRHREVSKRPWRIWLFDVSKQVVGQMFVHAVNVFFSDLGSDTTEGNACVFYFLNILIDTTLGVALIYAILHLLTHLAKERLGLRGFESGVYGSPPSIKYWARQAAIYVLALTTMKLLVFGLIALWPGIFKVGEWILSWTYTQDGDAVQVIFTMGIFPIIMNIVQFWLIDSIVKASDTISLDANSSSGLNDSEYREPLFNAPSDDDDDEAYKPADVENQRRNRHSSSSLDDRRDKSLSSDPDEAKSIPSTSTSTPYDGHSYPPSLSSSITSASSPSNDPPKAIRPAKNLMKKQRRGPPAPLFIKPLRQPAINSPQVSVPPLVPGPKTPEQLPVQALPPTIVQQRSTRGDDAEWADSWDDTDDWATRVGEEEWTGRRLEDKRRAVNDAWEANSSTPNIGT</sequence>
<evidence type="ECO:0000256" key="2">
    <source>
        <dbReference type="SAM" id="Phobius"/>
    </source>
</evidence>
<evidence type="ECO:0000256" key="1">
    <source>
        <dbReference type="SAM" id="MobiDB-lite"/>
    </source>
</evidence>
<feature type="transmembrane region" description="Helical" evidence="2">
    <location>
        <begin position="58"/>
        <end position="78"/>
    </location>
</feature>
<keyword evidence="2" id="KW-0472">Membrane</keyword>
<keyword evidence="4" id="KW-1185">Reference proteome</keyword>